<dbReference type="PANTHER" id="PTHR33361:SF16">
    <property type="entry name" value="DUF885 DOMAIN-CONTAINING PROTEIN"/>
    <property type="match status" value="1"/>
</dbReference>
<dbReference type="PROSITE" id="PS51257">
    <property type="entry name" value="PROKAR_LIPOPROTEIN"/>
    <property type="match status" value="1"/>
</dbReference>
<sequence>MNRNILPISILFALTLLQGCSKPEPKVIPDSEINAWFDSEYEELIQMSPLQLTTQGRKDRYGEIDDMSEEAEDRKLAWMEESVKEMESKFDYTLLSPQSKVSYDLWKYQYEMEKGDLQFRRMNYVFNQMGGVHTMIPTMLINFHKVDEASDMEALVSRIKESGRALNQLLERAKLQTESGIRPPKFAYEYVIQQSEALIQGQPFTAGKNNAPLWTDALGKIDKLEKDGKITAEQAEEFRTNTKNALLESFKPAYEALIDWLKTELPNLEEKPTGLSRHEMGNAFYAHKLKSSTTTNLTAEEIHQIGLSEVKRIQQEMLAIKDQVGFKGDLKEFFKFVNSDPQFFFPNTDEGRQAYLDESTAFLDEIKQKLPQYFGILPKADLVVKRVEAFREQDGAPQHYNQGTPDGSRPGTYYVHLSDMKAMPKSTMEGVAYHEGSPGHHMQISIAQELESVPKFRTQMGFNAYVEGWALYSEALAKEMGQYKNPYYDFGRLVNEIWRAIRLVTDTGLHAKGWTEADAIKYFSENSSIAPGAIQAEVRRYMVIPGQATGYKIGMLKIQELRKHAETELGDKFDLKAFHDVVLGGGALPLDILEKVVKEWIAEVKGS</sequence>
<proteinExistence type="predicted"/>
<accession>A0A1G5WED9</accession>
<dbReference type="PANTHER" id="PTHR33361">
    <property type="entry name" value="GLR0591 PROTEIN"/>
    <property type="match status" value="1"/>
</dbReference>
<dbReference type="Proteomes" id="UP000198756">
    <property type="component" value="Unassembled WGS sequence"/>
</dbReference>
<keyword evidence="2" id="KW-1185">Reference proteome</keyword>
<dbReference type="STRING" id="279824.SAMN03080617_01072"/>
<dbReference type="OrthoDB" id="9760040at2"/>
<protein>
    <submittedName>
        <fullName evidence="1">Uncharacterized conserved protein, DUF885 familyt</fullName>
    </submittedName>
</protein>
<dbReference type="InterPro" id="IPR010281">
    <property type="entry name" value="DUF885"/>
</dbReference>
<evidence type="ECO:0000313" key="1">
    <source>
        <dbReference type="EMBL" id="SDA56443.1"/>
    </source>
</evidence>
<dbReference type="AlphaFoldDB" id="A0A1G5WED9"/>
<dbReference type="Pfam" id="PF05960">
    <property type="entry name" value="DUF885"/>
    <property type="match status" value="1"/>
</dbReference>
<name>A0A1G5WED9_9BACT</name>
<reference evidence="2" key="1">
    <citation type="submission" date="2016-10" db="EMBL/GenBank/DDBJ databases">
        <authorList>
            <person name="Varghese N."/>
            <person name="Submissions S."/>
        </authorList>
    </citation>
    <scope>NUCLEOTIDE SEQUENCE [LARGE SCALE GENOMIC DNA]</scope>
    <source>
        <strain evidence="2">DSM 22703</strain>
    </source>
</reference>
<organism evidence="1 2">
    <name type="scientific">Algoriphagus alkaliphilus</name>
    <dbReference type="NCBI Taxonomy" id="279824"/>
    <lineage>
        <taxon>Bacteria</taxon>
        <taxon>Pseudomonadati</taxon>
        <taxon>Bacteroidota</taxon>
        <taxon>Cytophagia</taxon>
        <taxon>Cytophagales</taxon>
        <taxon>Cyclobacteriaceae</taxon>
        <taxon>Algoriphagus</taxon>
    </lineage>
</organism>
<dbReference type="RefSeq" id="WP_092728914.1">
    <property type="nucleotide sequence ID" value="NZ_FMXE01000006.1"/>
</dbReference>
<gene>
    <name evidence="1" type="ORF">SAMN03080617_01072</name>
</gene>
<evidence type="ECO:0000313" key="2">
    <source>
        <dbReference type="Proteomes" id="UP000198756"/>
    </source>
</evidence>
<dbReference type="EMBL" id="FMXE01000006">
    <property type="protein sequence ID" value="SDA56443.1"/>
    <property type="molecule type" value="Genomic_DNA"/>
</dbReference>